<gene>
    <name evidence="1" type="ORF">CJD36_000500</name>
</gene>
<dbReference type="GO" id="GO:0043165">
    <property type="term" value="P:Gram-negative-bacterium-type cell outer membrane assembly"/>
    <property type="evidence" value="ECO:0007669"/>
    <property type="project" value="InterPro"/>
</dbReference>
<keyword evidence="2" id="KW-1185">Reference proteome</keyword>
<dbReference type="InterPro" id="IPR007485">
    <property type="entry name" value="LPS_assembly_LptE"/>
</dbReference>
<dbReference type="EMBL" id="PPSL01000001">
    <property type="protein sequence ID" value="PQJ12272.1"/>
    <property type="molecule type" value="Genomic_DNA"/>
</dbReference>
<dbReference type="Proteomes" id="UP000239872">
    <property type="component" value="Unassembled WGS sequence"/>
</dbReference>
<accession>A0A2S7SZB9</accession>
<dbReference type="PROSITE" id="PS51257">
    <property type="entry name" value="PROKAR_LIPOPROTEIN"/>
    <property type="match status" value="1"/>
</dbReference>
<proteinExistence type="predicted"/>
<dbReference type="OrthoDB" id="9790776at2"/>
<dbReference type="GO" id="GO:0019867">
    <property type="term" value="C:outer membrane"/>
    <property type="evidence" value="ECO:0007669"/>
    <property type="project" value="InterPro"/>
</dbReference>
<evidence type="ECO:0000313" key="1">
    <source>
        <dbReference type="EMBL" id="PQJ12272.1"/>
    </source>
</evidence>
<reference evidence="1 2" key="1">
    <citation type="submission" date="2018-01" db="EMBL/GenBank/DDBJ databases">
        <title>A novel member of the phylum Bacteroidetes isolated from glacier ice.</title>
        <authorList>
            <person name="Liu Q."/>
            <person name="Xin Y.-H."/>
        </authorList>
    </citation>
    <scope>NUCLEOTIDE SEQUENCE [LARGE SCALE GENOMIC DNA]</scope>
    <source>
        <strain evidence="1 2">RB1R16</strain>
    </source>
</reference>
<name>A0A2S7SZB9_9BACT</name>
<sequence>MGFKSLLLLAAVIVLGLVGCKVYSLSGATIEGKNINIRLLQNKAQNVVPSLAATLTDKLRSRILSQTGLSPVSRDDADYDLSGDIIGYTVTVTGAQNVQTATKNRLTVSIKMVFKNRKNEKVGFTQTFTRFSDFDATQTLQNVETALIEDIGNQLADDIFNKAFVNW</sequence>
<dbReference type="AlphaFoldDB" id="A0A2S7SZB9"/>
<protein>
    <recommendedName>
        <fullName evidence="3">LptE family protein</fullName>
    </recommendedName>
</protein>
<dbReference type="Pfam" id="PF04390">
    <property type="entry name" value="LptE"/>
    <property type="match status" value="1"/>
</dbReference>
<evidence type="ECO:0000313" key="2">
    <source>
        <dbReference type="Proteomes" id="UP000239872"/>
    </source>
</evidence>
<dbReference type="RefSeq" id="WP_105037156.1">
    <property type="nucleotide sequence ID" value="NZ_PPSL01000001.1"/>
</dbReference>
<organism evidence="1 2">
    <name type="scientific">Flavipsychrobacter stenotrophus</name>
    <dbReference type="NCBI Taxonomy" id="2077091"/>
    <lineage>
        <taxon>Bacteria</taxon>
        <taxon>Pseudomonadati</taxon>
        <taxon>Bacteroidota</taxon>
        <taxon>Chitinophagia</taxon>
        <taxon>Chitinophagales</taxon>
        <taxon>Chitinophagaceae</taxon>
        <taxon>Flavipsychrobacter</taxon>
    </lineage>
</organism>
<evidence type="ECO:0008006" key="3">
    <source>
        <dbReference type="Google" id="ProtNLM"/>
    </source>
</evidence>
<comment type="caution">
    <text evidence="1">The sequence shown here is derived from an EMBL/GenBank/DDBJ whole genome shotgun (WGS) entry which is preliminary data.</text>
</comment>